<reference evidence="1 2" key="2">
    <citation type="submission" date="2018-11" db="EMBL/GenBank/DDBJ databases">
        <authorList>
            <consortium name="Pathogen Informatics"/>
        </authorList>
    </citation>
    <scope>NUCLEOTIDE SEQUENCE [LARGE SCALE GENOMIC DNA]</scope>
</reference>
<organism evidence="3">
    <name type="scientific">Hydatigena taeniaeformis</name>
    <name type="common">Feline tapeworm</name>
    <name type="synonym">Taenia taeniaeformis</name>
    <dbReference type="NCBI Taxonomy" id="6205"/>
    <lineage>
        <taxon>Eukaryota</taxon>
        <taxon>Metazoa</taxon>
        <taxon>Spiralia</taxon>
        <taxon>Lophotrochozoa</taxon>
        <taxon>Platyhelminthes</taxon>
        <taxon>Cestoda</taxon>
        <taxon>Eucestoda</taxon>
        <taxon>Cyclophyllidea</taxon>
        <taxon>Taeniidae</taxon>
        <taxon>Hydatigera</taxon>
    </lineage>
</organism>
<evidence type="ECO:0000313" key="1">
    <source>
        <dbReference type="EMBL" id="VDM32946.1"/>
    </source>
</evidence>
<accession>A0A0R3X4R5</accession>
<evidence type="ECO:0000313" key="2">
    <source>
        <dbReference type="Proteomes" id="UP000274429"/>
    </source>
</evidence>
<dbReference type="WBParaSite" id="TTAC_0000841701-mRNA-1">
    <property type="protein sequence ID" value="TTAC_0000841701-mRNA-1"/>
    <property type="gene ID" value="TTAC_0000841701"/>
</dbReference>
<proteinExistence type="predicted"/>
<dbReference type="EMBL" id="UYWX01020499">
    <property type="protein sequence ID" value="VDM32946.1"/>
    <property type="molecule type" value="Genomic_DNA"/>
</dbReference>
<dbReference type="Proteomes" id="UP000274429">
    <property type="component" value="Unassembled WGS sequence"/>
</dbReference>
<name>A0A0R3X4R5_HYDTA</name>
<evidence type="ECO:0000313" key="3">
    <source>
        <dbReference type="WBParaSite" id="TTAC_0000841701-mRNA-1"/>
    </source>
</evidence>
<sequence length="402" mass="46340">MLLSLKWLLGAVTGNFILGSLRVSCGPPPLEVEVHRTRCGFVERSLDEDRQARARDSGDGTNQFTHCLLLSCAGLLARWMPRAETCSIIKICANIDEFGEQITTDARKESGNTWDKGSDCTHRIRYERDYHCTDSSTDALRRELAKLANLKEVKWVDHKLCELLAPGGPITDSMFALPALKYYHETDRHYLEMELGNLAADFQRTLRCIIITPFDYRRLVGLKITNYYCEVPFLQFAPPLRLNLDVTSGVPNFSYYWEQYLERVGGTMLDKLELQDENRENEEENRLLEGYDCVIFHVDTCGVDYGCVNLWELSRVMSSKQILAITGVMVQKRPLTSNMDTLWSAFWTMGGFLCPRPPPLRASWRIWYTKSLDDMATNIFEIIRWARIEIIKKNYEPSRSRT</sequence>
<dbReference type="AlphaFoldDB" id="A0A0R3X4R5"/>
<keyword evidence="2" id="KW-1185">Reference proteome</keyword>
<dbReference type="OrthoDB" id="10274690at2759"/>
<protein>
    <submittedName>
        <fullName evidence="3">Tyrosine-protein phosphatase domain-containing protein</fullName>
    </submittedName>
</protein>
<gene>
    <name evidence="1" type="ORF">TTAC_LOCUS8402</name>
</gene>
<reference evidence="3" key="1">
    <citation type="submission" date="2017-02" db="UniProtKB">
        <authorList>
            <consortium name="WormBaseParasite"/>
        </authorList>
    </citation>
    <scope>IDENTIFICATION</scope>
</reference>